<keyword evidence="3" id="KW-0238">DNA-binding</keyword>
<reference evidence="7" key="1">
    <citation type="journal article" date="2019" name="Int. J. Syst. Evol. Microbiol.">
        <title>The Global Catalogue of Microorganisms (GCM) 10K type strain sequencing project: providing services to taxonomists for standard genome sequencing and annotation.</title>
        <authorList>
            <consortium name="The Broad Institute Genomics Platform"/>
            <consortium name="The Broad Institute Genome Sequencing Center for Infectious Disease"/>
            <person name="Wu L."/>
            <person name="Ma J."/>
        </authorList>
    </citation>
    <scope>NUCLEOTIDE SEQUENCE [LARGE SCALE GENOMIC DNA]</scope>
    <source>
        <strain evidence="7">CECT 7069</strain>
    </source>
</reference>
<evidence type="ECO:0000256" key="2">
    <source>
        <dbReference type="ARBA" id="ARBA00022908"/>
    </source>
</evidence>
<comment type="similarity">
    <text evidence="1">Belongs to the 'phage' integrase family.</text>
</comment>
<keyword evidence="4" id="KW-0233">DNA recombination</keyword>
<gene>
    <name evidence="6" type="ORF">QWZ12_17935</name>
</gene>
<dbReference type="PANTHER" id="PTHR30629">
    <property type="entry name" value="PROPHAGE INTEGRASE"/>
    <property type="match status" value="1"/>
</dbReference>
<evidence type="ECO:0000256" key="4">
    <source>
        <dbReference type="ARBA" id="ARBA00023172"/>
    </source>
</evidence>
<dbReference type="PROSITE" id="PS51898">
    <property type="entry name" value="TYR_RECOMBINASE"/>
    <property type="match status" value="1"/>
</dbReference>
<dbReference type="InterPro" id="IPR025166">
    <property type="entry name" value="Integrase_DNA_bind_dom"/>
</dbReference>
<evidence type="ECO:0000256" key="1">
    <source>
        <dbReference type="ARBA" id="ARBA00008857"/>
    </source>
</evidence>
<protein>
    <submittedName>
        <fullName evidence="6">Tyrosine-type recombinase/integrase</fullName>
    </submittedName>
</protein>
<dbReference type="RefSeq" id="WP_238228160.1">
    <property type="nucleotide sequence ID" value="NZ_BPQD01000041.1"/>
</dbReference>
<comment type="caution">
    <text evidence="6">The sequence shown here is derived from an EMBL/GenBank/DDBJ whole genome shotgun (WGS) entry which is preliminary data.</text>
</comment>
<dbReference type="InterPro" id="IPR050808">
    <property type="entry name" value="Phage_Integrase"/>
</dbReference>
<dbReference type="Gene3D" id="1.10.443.10">
    <property type="entry name" value="Intergrase catalytic core"/>
    <property type="match status" value="1"/>
</dbReference>
<name>A0ABT8BME3_9HYPH</name>
<dbReference type="InterPro" id="IPR011010">
    <property type="entry name" value="DNA_brk_join_enz"/>
</dbReference>
<feature type="domain" description="Tyr recombinase" evidence="5">
    <location>
        <begin position="210"/>
        <end position="384"/>
    </location>
</feature>
<dbReference type="Pfam" id="PF13356">
    <property type="entry name" value="Arm-DNA-bind_3"/>
    <property type="match status" value="1"/>
</dbReference>
<sequence length="397" mass="43195">MPRRATSDNLVRLTKTLIPTLKIGEGQTERVVWDTETHGLGLRLRRSGNAAWVVRPPRKGGASRIFTLGSVTVLSLTDARKAAADRMASATLGVDHHAERAAAKARAAVTFGSELPRYLARAESRLRASSFRDVRRYLDVQAQPLHGLPLADIRRAHVAALLGSIAETSGPFASNRARAALSAFFTWMVGEGLTETNAVIGTNKATAETARDRVLNDTELAAVWRATAEPRDFDRIVRLLILLGQRRQEVAAMRWSELDLQGAVWRLPAERTKNKRPHDVPLSAVALEILAGVPEREGRDLLFGERKGPFSGFTKGRMGIEERSGVTDWRIHDLRRSSATGMAGIGVLPHVVEAVLNHASGAKTGVAGIYNRASYATEKRAALDAWAVYVLKLAGTG</sequence>
<dbReference type="EMBL" id="JAUFPX010000017">
    <property type="protein sequence ID" value="MDN3592476.1"/>
    <property type="molecule type" value="Genomic_DNA"/>
</dbReference>
<keyword evidence="2" id="KW-0229">DNA integration</keyword>
<dbReference type="InterPro" id="IPR013762">
    <property type="entry name" value="Integrase-like_cat_sf"/>
</dbReference>
<dbReference type="PANTHER" id="PTHR30629:SF2">
    <property type="entry name" value="PROPHAGE INTEGRASE INTS-RELATED"/>
    <property type="match status" value="1"/>
</dbReference>
<dbReference type="InterPro" id="IPR010998">
    <property type="entry name" value="Integrase_recombinase_N"/>
</dbReference>
<dbReference type="Proteomes" id="UP001224644">
    <property type="component" value="Unassembled WGS sequence"/>
</dbReference>
<dbReference type="Gene3D" id="1.10.150.130">
    <property type="match status" value="1"/>
</dbReference>
<dbReference type="CDD" id="cd00801">
    <property type="entry name" value="INT_P4_C"/>
    <property type="match status" value="1"/>
</dbReference>
<dbReference type="InterPro" id="IPR038488">
    <property type="entry name" value="Integrase_DNA-bd_sf"/>
</dbReference>
<organism evidence="6 7">
    <name type="scientific">Methylobacterium adhaesivum</name>
    <dbReference type="NCBI Taxonomy" id="333297"/>
    <lineage>
        <taxon>Bacteria</taxon>
        <taxon>Pseudomonadati</taxon>
        <taxon>Pseudomonadota</taxon>
        <taxon>Alphaproteobacteria</taxon>
        <taxon>Hyphomicrobiales</taxon>
        <taxon>Methylobacteriaceae</taxon>
        <taxon>Methylobacterium</taxon>
    </lineage>
</organism>
<accession>A0ABT8BME3</accession>
<dbReference type="InterPro" id="IPR002104">
    <property type="entry name" value="Integrase_catalytic"/>
</dbReference>
<evidence type="ECO:0000256" key="3">
    <source>
        <dbReference type="ARBA" id="ARBA00023125"/>
    </source>
</evidence>
<proteinExistence type="inferred from homology"/>
<evidence type="ECO:0000313" key="6">
    <source>
        <dbReference type="EMBL" id="MDN3592476.1"/>
    </source>
</evidence>
<dbReference type="Pfam" id="PF00589">
    <property type="entry name" value="Phage_integrase"/>
    <property type="match status" value="1"/>
</dbReference>
<dbReference type="Gene3D" id="3.30.160.390">
    <property type="entry name" value="Integrase, DNA-binding domain"/>
    <property type="match status" value="1"/>
</dbReference>
<evidence type="ECO:0000259" key="5">
    <source>
        <dbReference type="PROSITE" id="PS51898"/>
    </source>
</evidence>
<evidence type="ECO:0000313" key="7">
    <source>
        <dbReference type="Proteomes" id="UP001224644"/>
    </source>
</evidence>
<dbReference type="SUPFAM" id="SSF56349">
    <property type="entry name" value="DNA breaking-rejoining enzymes"/>
    <property type="match status" value="1"/>
</dbReference>
<keyword evidence="7" id="KW-1185">Reference proteome</keyword>